<sequence>MYVNVTLDGETELKIEGDEKILSIIETKMDNASKTFSRKFTQALYASQGSKAIIDIPTAIGTSGTYGEISKDTYSWWQGSVNSTGGAFSMDMLQARYGACSDGPLQPDLIVTTQAIYDKIWLRVQPQQRGNLDNTPGLAKIGFSGINFNRATIVVDKYCPTGYIFILNTDFWKMVVHRKRNMFWTPPKVPINQDAWVRQLLWAGALICTGPRWQGYISNVT</sequence>
<name>A0A6M3LFP5_9ZZZZ</name>
<reference evidence="1" key="1">
    <citation type="submission" date="2020-03" db="EMBL/GenBank/DDBJ databases">
        <title>The deep terrestrial virosphere.</title>
        <authorList>
            <person name="Holmfeldt K."/>
            <person name="Nilsson E."/>
            <person name="Simone D."/>
            <person name="Lopez-Fernandez M."/>
            <person name="Wu X."/>
            <person name="de Brujin I."/>
            <person name="Lundin D."/>
            <person name="Andersson A."/>
            <person name="Bertilsson S."/>
            <person name="Dopson M."/>
        </authorList>
    </citation>
    <scope>NUCLEOTIDE SEQUENCE</scope>
    <source>
        <strain evidence="1">MM415B04034</strain>
    </source>
</reference>
<proteinExistence type="predicted"/>
<dbReference type="InterPro" id="IPR049718">
    <property type="entry name" value="AKO59007-like"/>
</dbReference>
<dbReference type="NCBIfam" id="NF033394">
    <property type="entry name" value="capsid_maj_Podo"/>
    <property type="match status" value="1"/>
</dbReference>
<dbReference type="AlphaFoldDB" id="A0A6M3LFP5"/>
<evidence type="ECO:0000313" key="1">
    <source>
        <dbReference type="EMBL" id="QJA93996.1"/>
    </source>
</evidence>
<protein>
    <submittedName>
        <fullName evidence="1">Putative capsid protein</fullName>
    </submittedName>
</protein>
<accession>A0A6M3LFP5</accession>
<gene>
    <name evidence="1" type="ORF">MM415B04034_0009</name>
</gene>
<dbReference type="EMBL" id="MT143194">
    <property type="protein sequence ID" value="QJA93996.1"/>
    <property type="molecule type" value="Genomic_DNA"/>
</dbReference>
<organism evidence="1">
    <name type="scientific">viral metagenome</name>
    <dbReference type="NCBI Taxonomy" id="1070528"/>
    <lineage>
        <taxon>unclassified sequences</taxon>
        <taxon>metagenomes</taxon>
        <taxon>organismal metagenomes</taxon>
    </lineage>
</organism>